<name>A0A4P9WJL3_9FUNG</name>
<keyword evidence="4" id="KW-1185">Reference proteome</keyword>
<dbReference type="SUPFAM" id="SSF54695">
    <property type="entry name" value="POZ domain"/>
    <property type="match status" value="1"/>
</dbReference>
<feature type="region of interest" description="Disordered" evidence="1">
    <location>
        <begin position="1500"/>
        <end position="1565"/>
    </location>
</feature>
<reference evidence="4" key="1">
    <citation type="journal article" date="2018" name="Nat. Microbiol.">
        <title>Leveraging single-cell genomics to expand the fungal tree of life.</title>
        <authorList>
            <person name="Ahrendt S.R."/>
            <person name="Quandt C.A."/>
            <person name="Ciobanu D."/>
            <person name="Clum A."/>
            <person name="Salamov A."/>
            <person name="Andreopoulos B."/>
            <person name="Cheng J.F."/>
            <person name="Woyke T."/>
            <person name="Pelin A."/>
            <person name="Henrissat B."/>
            <person name="Reynolds N.K."/>
            <person name="Benny G.L."/>
            <person name="Smith M.E."/>
            <person name="James T.Y."/>
            <person name="Grigoriev I.V."/>
        </authorList>
    </citation>
    <scope>NUCLEOTIDE SEQUENCE [LARGE SCALE GENOMIC DNA]</scope>
</reference>
<dbReference type="Gene3D" id="3.30.710.10">
    <property type="entry name" value="Potassium Channel Kv1.1, Chain A"/>
    <property type="match status" value="1"/>
</dbReference>
<dbReference type="Pfam" id="PF25794">
    <property type="entry name" value="SACS"/>
    <property type="match status" value="1"/>
</dbReference>
<dbReference type="PANTHER" id="PTHR15600">
    <property type="entry name" value="SACSIN"/>
    <property type="match status" value="1"/>
</dbReference>
<feature type="compositionally biased region" description="Pro residues" evidence="1">
    <location>
        <begin position="1500"/>
        <end position="1511"/>
    </location>
</feature>
<feature type="non-terminal residue" evidence="3">
    <location>
        <position position="1"/>
    </location>
</feature>
<dbReference type="PROSITE" id="PS50097">
    <property type="entry name" value="BTB"/>
    <property type="match status" value="1"/>
</dbReference>
<evidence type="ECO:0000313" key="4">
    <source>
        <dbReference type="Proteomes" id="UP000269721"/>
    </source>
</evidence>
<proteinExistence type="predicted"/>
<dbReference type="EMBL" id="KZ994760">
    <property type="protein sequence ID" value="RKO92143.1"/>
    <property type="molecule type" value="Genomic_DNA"/>
</dbReference>
<dbReference type="SUPFAM" id="SSF55874">
    <property type="entry name" value="ATPase domain of HSP90 chaperone/DNA topoisomerase II/histidine kinase"/>
    <property type="match status" value="1"/>
</dbReference>
<dbReference type="GO" id="GO:0030544">
    <property type="term" value="F:Hsp70 protein binding"/>
    <property type="evidence" value="ECO:0007669"/>
    <property type="project" value="TreeGrafter"/>
</dbReference>
<evidence type="ECO:0000256" key="1">
    <source>
        <dbReference type="SAM" id="MobiDB-lite"/>
    </source>
</evidence>
<gene>
    <name evidence="3" type="ORF">BDK51DRAFT_43907</name>
</gene>
<dbReference type="Proteomes" id="UP000269721">
    <property type="component" value="Unassembled WGS sequence"/>
</dbReference>
<dbReference type="OrthoDB" id="1262810at2759"/>
<dbReference type="InterPro" id="IPR000210">
    <property type="entry name" value="BTB/POZ_dom"/>
</dbReference>
<feature type="compositionally biased region" description="Polar residues" evidence="1">
    <location>
        <begin position="1548"/>
        <end position="1565"/>
    </location>
</feature>
<protein>
    <recommendedName>
        <fullName evidence="2">BTB domain-containing protein</fullName>
    </recommendedName>
</protein>
<dbReference type="InterPro" id="IPR036890">
    <property type="entry name" value="HATPase_C_sf"/>
</dbReference>
<accession>A0A4P9WJL3</accession>
<dbReference type="InterPro" id="IPR058210">
    <property type="entry name" value="SACS/Nov_dom"/>
</dbReference>
<evidence type="ECO:0000259" key="2">
    <source>
        <dbReference type="PROSITE" id="PS50097"/>
    </source>
</evidence>
<evidence type="ECO:0000313" key="3">
    <source>
        <dbReference type="EMBL" id="RKO92143.1"/>
    </source>
</evidence>
<dbReference type="Pfam" id="PF00651">
    <property type="entry name" value="BTB"/>
    <property type="match status" value="1"/>
</dbReference>
<sequence length="1565" mass="174381">DDDFAGILKVDRGGKKKNQCSIGKFGLGFNVVYYLVDVVIILSGRKIAFLDPLGLLGPSSDSGAVVDFVEDGLFAVYPDIAQSFSVLPGFRPDRSYEGTCILLPLRSKPSDISSTTPSAAEILKLVANWQEEASRTLLFIQNVEAILAYKVGTSRETIPLFSHALVSLSNDAWMELRRKRRYLQECVARDRELDDSEHVQGGFRAIRRGQLWAKMSVSPVSHTTPFETVYGLDVETKVPARETITRQWILAARYQTTSACRKLNLPDLSERKLFAHVGVAALSAVSENGEPKLPMKSNGEIFSFLPLPDLGSGVPFHINGCFDLNSSRTALNYEDNDAAAETGASSIEIMKRDEGFRWNHYLMNDLLPSIVPLVIEEHVQRWVRIATETSLSPDREMAVNSLLWSTDGLNSGKAFQRDVRKSVFEAVQNDPESRPLFVTVKPILSATPARGGLFEPDLKGNESRRFRIFLSKLVACVGTVHVIAVSPSLLVTLRSHGMFENGWKRLAPSSLREILRACDLERVIAEIARSTEATASLEPQVLVVAPQMYSKAKTSREMLVREALLDYLISDKNYAELVGLRLVPLSPEVSCALTALESGGPSLLFARDHECSLFGDAFQNNVRLVNFEALSLAFQAALVSEEWRSARLSLAAFAVEHVRAAVQRIFKAPSSGVGTALSLLVPWNRGTVDKDWIDRFWVWAATENVDVAHFEELPLLPTMTGDLYKLSRTRPLLTHPGPSMGPTNRLLARLRVPRLGSLPKLAPPLIEYIVQCDSVTALQAIENVRGSVPWDSFLQNCSADDRSELLRLQLDCENHSHALKFINEIPCWPLWRYSKSPALQYGTLRESNLLAPGVPFLDLDPDVGSFINVPVHVHAICCKEFEKQVVTAVKYLTDYIGPVMKRKDYQIPPGEFNRYRSFIYAIVHEIPHAHVYAVAATNLFPTEERGRLAAPRDLYVRSTRPFGTVFKEPGVFIDAPRKVIEKLSHAKLKSVLTFDLLVECARHMERRFGALPAQDDDASKQLLLADALSFYECVLGSSHLVRWNEDRLRNLTFVPVFQGESLSEIMRRCMPHRPLLASPNELLLSSNLRKQIAWILRPLVASRVPLTEAEIFLFKGSLQVNDVIANLKKLVGYAKEFCGSRLNQAELQELLKAHYGHLSKLVTEGKSEVIRAVKAGIPKELPVFLNDPIHTVELGKAPPFRCASSLIFQDEAIEPFLMVEDDLLEFKPLLVALGAHTVRPFDAEIKVTARSKVPGLPSYLLDDDKFPDVELILADGERIPVHRPVVANISPVFEKMLSLDCVEKRSGTIILPGVTGEVGAMLVRYAYTGDLCIGATPANWRSASEQADDENVLERLLDVVEAANYYSIPHLSELVQVRICRIFTHLNWTPVIEEFADKHRAYKLLDFCRAQREANPEVFAAMRSKKAELEEYHHLDSRRSAGTACLPAYEAISDLVDQPTTSTPYDDFLVDETVKKTGLRTSIASRPNAFFPAFPAIPSPTPRPSIIPPTHTPFDVQGTSSRRVTPPFPYNPLNTLTQAACDRRSDSHSQSARPTRIQLDSSSSP</sequence>
<dbReference type="InterPro" id="IPR011333">
    <property type="entry name" value="SKP1/BTB/POZ_sf"/>
</dbReference>
<dbReference type="InterPro" id="IPR052972">
    <property type="entry name" value="Sacsin_chaperone_reg"/>
</dbReference>
<organism evidence="3 4">
    <name type="scientific">Blyttiomyces helicus</name>
    <dbReference type="NCBI Taxonomy" id="388810"/>
    <lineage>
        <taxon>Eukaryota</taxon>
        <taxon>Fungi</taxon>
        <taxon>Fungi incertae sedis</taxon>
        <taxon>Chytridiomycota</taxon>
        <taxon>Chytridiomycota incertae sedis</taxon>
        <taxon>Chytridiomycetes</taxon>
        <taxon>Chytridiomycetes incertae sedis</taxon>
        <taxon>Blyttiomyces</taxon>
    </lineage>
</organism>
<dbReference type="SMART" id="SM00225">
    <property type="entry name" value="BTB"/>
    <property type="match status" value="1"/>
</dbReference>
<dbReference type="CDD" id="cd18186">
    <property type="entry name" value="BTB_POZ_ZBTB_KLHL-like"/>
    <property type="match status" value="1"/>
</dbReference>
<feature type="domain" description="BTB" evidence="2">
    <location>
        <begin position="1267"/>
        <end position="1335"/>
    </location>
</feature>
<dbReference type="PANTHER" id="PTHR15600:SF42">
    <property type="entry name" value="SACSIN"/>
    <property type="match status" value="1"/>
</dbReference>